<keyword evidence="10" id="KW-1185">Reference proteome</keyword>
<reference evidence="9" key="2">
    <citation type="submission" date="2025-08" db="UniProtKB">
        <authorList>
            <consortium name="Ensembl"/>
        </authorList>
    </citation>
    <scope>IDENTIFICATION</scope>
</reference>
<evidence type="ECO:0000256" key="7">
    <source>
        <dbReference type="SAM" id="SignalP"/>
    </source>
</evidence>
<dbReference type="AlphaFoldDB" id="A0A8C4WCK1"/>
<protein>
    <submittedName>
        <fullName evidence="9">Tyrosine-protein phosphatase non-receptor type substrate 1-like</fullName>
    </submittedName>
</protein>
<keyword evidence="6" id="KW-0472">Membrane</keyword>
<feature type="chain" id="PRO_5034120341" evidence="7">
    <location>
        <begin position="29"/>
        <end position="275"/>
    </location>
</feature>
<evidence type="ECO:0000256" key="4">
    <source>
        <dbReference type="ARBA" id="ARBA00023319"/>
    </source>
</evidence>
<dbReference type="InterPro" id="IPR051755">
    <property type="entry name" value="Ig-like_CS_Receptor"/>
</dbReference>
<dbReference type="SMART" id="SM00408">
    <property type="entry name" value="IGc2"/>
    <property type="match status" value="1"/>
</dbReference>
<keyword evidence="1 7" id="KW-0732">Signal</keyword>
<evidence type="ECO:0000313" key="9">
    <source>
        <dbReference type="Ensembl" id="ENSGEVP00005013988.1"/>
    </source>
</evidence>
<sequence>MAFRTLARLQLLSLLLGLSSMDRSGAEAQEFQLLQPRGTVSVSAGETLTLTCSVTGLAPAGPVRWFKDSGSGRRLVYADAGSFPRVTRAVRGSDTDFTIRINDTLPEDAGIYHCVKFKKGLQGPDEEFRSGAGTAVSVGGHTQVSPVAAAAGTVCVLLVILFLVSTYFFVRKKRGEYSGSTSLFHLLQGYLLLLSQLTDPLFLSSAHLGRSPRTARSQIPLPENTRTQSQPTDNKDPDVLYADLQHSAGLQQPKKSAPAEHSEYAAVKVTQAIAR</sequence>
<dbReference type="Gene3D" id="2.60.40.10">
    <property type="entry name" value="Immunoglobulins"/>
    <property type="match status" value="1"/>
</dbReference>
<reference evidence="9" key="1">
    <citation type="submission" date="2019-06" db="EMBL/GenBank/DDBJ databases">
        <title>G10K-VGP Goodes thornscrub tortoise genome, primary haplotype.</title>
        <authorList>
            <person name="Murphy B."/>
            <person name="Edwards T."/>
            <person name="Rhie A."/>
            <person name="Koren S."/>
            <person name="Phillippy A."/>
            <person name="Fedrigo O."/>
            <person name="Haase B."/>
            <person name="Mountcastle J."/>
            <person name="Lewin H."/>
            <person name="Damas J."/>
            <person name="Howe K."/>
            <person name="Formenti G."/>
            <person name="Myers G."/>
            <person name="Durbin R."/>
            <person name="Jarvis E.D."/>
        </authorList>
    </citation>
    <scope>NUCLEOTIDE SEQUENCE [LARGE SCALE GENOMIC DNA]</scope>
</reference>
<dbReference type="Ensembl" id="ENSGEVT00005014667.1">
    <property type="protein sequence ID" value="ENSGEVP00005013988.1"/>
    <property type="gene ID" value="ENSGEVG00005009931.1"/>
</dbReference>
<dbReference type="Proteomes" id="UP000694390">
    <property type="component" value="Chromosome 14"/>
</dbReference>
<dbReference type="InterPro" id="IPR036179">
    <property type="entry name" value="Ig-like_dom_sf"/>
</dbReference>
<feature type="domain" description="Ig-like" evidence="8">
    <location>
        <begin position="29"/>
        <end position="114"/>
    </location>
</feature>
<dbReference type="InterPro" id="IPR003599">
    <property type="entry name" value="Ig_sub"/>
</dbReference>
<keyword evidence="3" id="KW-0325">Glycoprotein</keyword>
<dbReference type="PANTHER" id="PTHR19971">
    <property type="entry name" value="SIGNAL-REGULATORY PROTEIN BETA"/>
    <property type="match status" value="1"/>
</dbReference>
<feature type="region of interest" description="Disordered" evidence="5">
    <location>
        <begin position="213"/>
        <end position="239"/>
    </location>
</feature>
<evidence type="ECO:0000256" key="5">
    <source>
        <dbReference type="SAM" id="MobiDB-lite"/>
    </source>
</evidence>
<evidence type="ECO:0000256" key="2">
    <source>
        <dbReference type="ARBA" id="ARBA00023157"/>
    </source>
</evidence>
<dbReference type="SUPFAM" id="SSF48726">
    <property type="entry name" value="Immunoglobulin"/>
    <property type="match status" value="1"/>
</dbReference>
<evidence type="ECO:0000256" key="1">
    <source>
        <dbReference type="ARBA" id="ARBA00022729"/>
    </source>
</evidence>
<dbReference type="SMART" id="SM00406">
    <property type="entry name" value="IGv"/>
    <property type="match status" value="1"/>
</dbReference>
<feature type="signal peptide" evidence="7">
    <location>
        <begin position="1"/>
        <end position="28"/>
    </location>
</feature>
<name>A0A8C4WCK1_9SAUR</name>
<keyword evidence="4" id="KW-0393">Immunoglobulin domain</keyword>
<proteinExistence type="predicted"/>
<reference evidence="9" key="3">
    <citation type="submission" date="2025-09" db="UniProtKB">
        <authorList>
            <consortium name="Ensembl"/>
        </authorList>
    </citation>
    <scope>IDENTIFICATION</scope>
</reference>
<dbReference type="GeneTree" id="ENSGT00960000186656"/>
<feature type="transmembrane region" description="Helical" evidence="6">
    <location>
        <begin position="147"/>
        <end position="170"/>
    </location>
</feature>
<dbReference type="InterPro" id="IPR013106">
    <property type="entry name" value="Ig_V-set"/>
</dbReference>
<keyword evidence="2" id="KW-1015">Disulfide bond</keyword>
<dbReference type="FunFam" id="2.60.40.10:FF:000295">
    <property type="entry name" value="Tyrosine-protein phosphatase non-receptor type substrate 1"/>
    <property type="match status" value="1"/>
</dbReference>
<dbReference type="InterPro" id="IPR003598">
    <property type="entry name" value="Ig_sub2"/>
</dbReference>
<accession>A0A8C4WCK1</accession>
<dbReference type="PROSITE" id="PS50835">
    <property type="entry name" value="IG_LIKE"/>
    <property type="match status" value="1"/>
</dbReference>
<dbReference type="InterPro" id="IPR013783">
    <property type="entry name" value="Ig-like_fold"/>
</dbReference>
<evidence type="ECO:0000256" key="6">
    <source>
        <dbReference type="SAM" id="Phobius"/>
    </source>
</evidence>
<evidence type="ECO:0000313" key="10">
    <source>
        <dbReference type="Proteomes" id="UP000694390"/>
    </source>
</evidence>
<evidence type="ECO:0000259" key="8">
    <source>
        <dbReference type="PROSITE" id="PS50835"/>
    </source>
</evidence>
<dbReference type="InterPro" id="IPR007110">
    <property type="entry name" value="Ig-like_dom"/>
</dbReference>
<dbReference type="Pfam" id="PF07686">
    <property type="entry name" value="V-set"/>
    <property type="match status" value="1"/>
</dbReference>
<gene>
    <name evidence="9" type="primary">LOC115635018</name>
</gene>
<organism evidence="9 10">
    <name type="scientific">Gopherus evgoodei</name>
    <name type="common">Goodes thornscrub tortoise</name>
    <dbReference type="NCBI Taxonomy" id="1825980"/>
    <lineage>
        <taxon>Eukaryota</taxon>
        <taxon>Metazoa</taxon>
        <taxon>Chordata</taxon>
        <taxon>Craniata</taxon>
        <taxon>Vertebrata</taxon>
        <taxon>Euteleostomi</taxon>
        <taxon>Archelosauria</taxon>
        <taxon>Testudinata</taxon>
        <taxon>Testudines</taxon>
        <taxon>Cryptodira</taxon>
        <taxon>Durocryptodira</taxon>
        <taxon>Testudinoidea</taxon>
        <taxon>Testudinidae</taxon>
        <taxon>Gopherus</taxon>
    </lineage>
</organism>
<dbReference type="SMART" id="SM00409">
    <property type="entry name" value="IG"/>
    <property type="match status" value="1"/>
</dbReference>
<evidence type="ECO:0000256" key="3">
    <source>
        <dbReference type="ARBA" id="ARBA00023180"/>
    </source>
</evidence>
<keyword evidence="6" id="KW-1133">Transmembrane helix</keyword>
<keyword evidence="6" id="KW-0812">Transmembrane</keyword>